<comment type="caution">
    <text evidence="2">The sequence shown here is derived from an EMBL/GenBank/DDBJ whole genome shotgun (WGS) entry which is preliminary data.</text>
</comment>
<gene>
    <name evidence="2" type="ORF">UY72_C0017G0001</name>
</gene>
<accession>A0A0G1XG67</accession>
<keyword evidence="1" id="KW-0472">Membrane</keyword>
<evidence type="ECO:0000256" key="1">
    <source>
        <dbReference type="SAM" id="Phobius"/>
    </source>
</evidence>
<reference evidence="2 3" key="1">
    <citation type="journal article" date="2015" name="Nature">
        <title>rRNA introns, odd ribosomes, and small enigmatic genomes across a large radiation of phyla.</title>
        <authorList>
            <person name="Brown C.T."/>
            <person name="Hug L.A."/>
            <person name="Thomas B.C."/>
            <person name="Sharon I."/>
            <person name="Castelle C.J."/>
            <person name="Singh A."/>
            <person name="Wilkins M.J."/>
            <person name="Williams K.H."/>
            <person name="Banfield J.F."/>
        </authorList>
    </citation>
    <scope>NUCLEOTIDE SEQUENCE [LARGE SCALE GENOMIC DNA]</scope>
</reference>
<feature type="transmembrane region" description="Helical" evidence="1">
    <location>
        <begin position="115"/>
        <end position="135"/>
    </location>
</feature>
<dbReference type="AlphaFoldDB" id="A0A0G1XG67"/>
<dbReference type="GO" id="GO:0016874">
    <property type="term" value="F:ligase activity"/>
    <property type="evidence" value="ECO:0007669"/>
    <property type="project" value="UniProtKB-KW"/>
</dbReference>
<feature type="transmembrane region" description="Helical" evidence="1">
    <location>
        <begin position="172"/>
        <end position="190"/>
    </location>
</feature>
<evidence type="ECO:0000313" key="2">
    <source>
        <dbReference type="EMBL" id="KKW30238.1"/>
    </source>
</evidence>
<feature type="non-terminal residue" evidence="2">
    <location>
        <position position="1"/>
    </location>
</feature>
<keyword evidence="2" id="KW-0436">Ligase</keyword>
<dbReference type="PANTHER" id="PTHR37422:SF23">
    <property type="entry name" value="TEICHURONIC ACID BIOSYNTHESIS PROTEIN TUAE"/>
    <property type="match status" value="1"/>
</dbReference>
<feature type="transmembrane region" description="Helical" evidence="1">
    <location>
        <begin position="147"/>
        <end position="166"/>
    </location>
</feature>
<keyword evidence="1" id="KW-0812">Transmembrane</keyword>
<protein>
    <submittedName>
        <fullName evidence="2">Lipid A core-O-antigen ligase</fullName>
    </submittedName>
</protein>
<keyword evidence="1" id="KW-1133">Transmembrane helix</keyword>
<name>A0A0G1XG67_9BACT</name>
<organism evidence="2 3">
    <name type="scientific">Candidatus Uhrbacteria bacterium GW2011_GWD2_52_7</name>
    <dbReference type="NCBI Taxonomy" id="1618989"/>
    <lineage>
        <taxon>Bacteria</taxon>
        <taxon>Candidatus Uhriibacteriota</taxon>
    </lineage>
</organism>
<dbReference type="EMBL" id="LCRD01000017">
    <property type="protein sequence ID" value="KKW30238.1"/>
    <property type="molecule type" value="Genomic_DNA"/>
</dbReference>
<dbReference type="InterPro" id="IPR051533">
    <property type="entry name" value="WaaL-like"/>
</dbReference>
<evidence type="ECO:0000313" key="3">
    <source>
        <dbReference type="Proteomes" id="UP000034846"/>
    </source>
</evidence>
<sequence>TPILLAIYLAFSGLVVHQIVDSADQTFSERFFEVFSLARFQGEYDGLGRTYWIVQTLITVVPAAPLFGHGPASYGGGAVAALGNGAVYDQLGLPFGVYGTEGYIDNNWLSLWGEVGTFGLVAYLLMFGALFRASLRVYRRSTNPETRALALGFCAAMIAVTLNAFLATFLEVRTLAVYLWIFGGLVVTLGQKEGIV</sequence>
<dbReference type="PANTHER" id="PTHR37422">
    <property type="entry name" value="TEICHURONIC ACID BIOSYNTHESIS PROTEIN TUAE"/>
    <property type="match status" value="1"/>
</dbReference>
<dbReference type="Proteomes" id="UP000034846">
    <property type="component" value="Unassembled WGS sequence"/>
</dbReference>
<proteinExistence type="predicted"/>